<reference evidence="2" key="1">
    <citation type="journal article" date="2014" name="Int. J. Syst. Evol. Microbiol.">
        <title>Complete genome sequence of Corynebacterium casei LMG S-19264T (=DSM 44701T), isolated from a smear-ripened cheese.</title>
        <authorList>
            <consortium name="US DOE Joint Genome Institute (JGI-PGF)"/>
            <person name="Walter F."/>
            <person name="Albersmeier A."/>
            <person name="Kalinowski J."/>
            <person name="Ruckert C."/>
        </authorList>
    </citation>
    <scope>NUCLEOTIDE SEQUENCE</scope>
    <source>
        <strain evidence="2">CGMCC 1.15425</strain>
    </source>
</reference>
<feature type="transmembrane region" description="Helical" evidence="1">
    <location>
        <begin position="20"/>
        <end position="38"/>
    </location>
</feature>
<dbReference type="OrthoDB" id="9154118at2"/>
<evidence type="ECO:0000313" key="3">
    <source>
        <dbReference type="Proteomes" id="UP000627715"/>
    </source>
</evidence>
<keyword evidence="3" id="KW-1185">Reference proteome</keyword>
<dbReference type="InterPro" id="IPR044020">
    <property type="entry name" value="DUF5676"/>
</dbReference>
<dbReference type="RefSeq" id="WP_068812480.1">
    <property type="nucleotide sequence ID" value="NZ_BMIY01000001.1"/>
</dbReference>
<evidence type="ECO:0000256" key="1">
    <source>
        <dbReference type="SAM" id="Phobius"/>
    </source>
</evidence>
<feature type="transmembrane region" description="Helical" evidence="1">
    <location>
        <begin position="58"/>
        <end position="85"/>
    </location>
</feature>
<proteinExistence type="predicted"/>
<protein>
    <submittedName>
        <fullName evidence="2">Uncharacterized protein</fullName>
    </submittedName>
</protein>
<keyword evidence="1" id="KW-0472">Membrane</keyword>
<accession>A0A917GIC6</accession>
<gene>
    <name evidence="2" type="ORF">GCM10011403_00810</name>
</gene>
<organism evidence="2 3">
    <name type="scientific">Pseudohongiella nitratireducens</name>
    <dbReference type="NCBI Taxonomy" id="1768907"/>
    <lineage>
        <taxon>Bacteria</taxon>
        <taxon>Pseudomonadati</taxon>
        <taxon>Pseudomonadota</taxon>
        <taxon>Gammaproteobacteria</taxon>
        <taxon>Pseudomonadales</taxon>
        <taxon>Pseudohongiellaceae</taxon>
        <taxon>Pseudohongiella</taxon>
    </lineage>
</organism>
<keyword evidence="1" id="KW-1133">Transmembrane helix</keyword>
<reference evidence="2" key="2">
    <citation type="submission" date="2020-09" db="EMBL/GenBank/DDBJ databases">
        <authorList>
            <person name="Sun Q."/>
            <person name="Zhou Y."/>
        </authorList>
    </citation>
    <scope>NUCLEOTIDE SEQUENCE</scope>
    <source>
        <strain evidence="2">CGMCC 1.15425</strain>
    </source>
</reference>
<name>A0A917GIC6_9GAMM</name>
<comment type="caution">
    <text evidence="2">The sequence shown here is derived from an EMBL/GenBank/DDBJ whole genome shotgun (WGS) entry which is preliminary data.</text>
</comment>
<evidence type="ECO:0000313" key="2">
    <source>
        <dbReference type="EMBL" id="GGG47598.1"/>
    </source>
</evidence>
<dbReference type="AlphaFoldDB" id="A0A917GIC6"/>
<dbReference type="Proteomes" id="UP000627715">
    <property type="component" value="Unassembled WGS sequence"/>
</dbReference>
<dbReference type="EMBL" id="BMIY01000001">
    <property type="protein sequence ID" value="GGG47598.1"/>
    <property type="molecule type" value="Genomic_DNA"/>
</dbReference>
<sequence>MNSSNAPDVRLRIVPLGNTLSLLLAISYLLCVGFGLLAPEQMRMYEAWAPLLPGFEWLTWTGFFIGLVEAYLYGWYIAVLFVPLYRLFSRNGH</sequence>
<keyword evidence="1" id="KW-0812">Transmembrane</keyword>
<dbReference type="Pfam" id="PF18926">
    <property type="entry name" value="DUF5676"/>
    <property type="match status" value="1"/>
</dbReference>